<name>A0A9W5WUN2_BABOV</name>
<comment type="caution">
    <text evidence="2">The sequence shown here is derived from an EMBL/GenBank/DDBJ whole genome shotgun (WGS) entry which is preliminary data.</text>
</comment>
<accession>A0A9W5WUN2</accession>
<dbReference type="EMBL" id="BLIY01000008">
    <property type="protein sequence ID" value="GFE54044.1"/>
    <property type="molecule type" value="Genomic_DNA"/>
</dbReference>
<feature type="region of interest" description="Disordered" evidence="1">
    <location>
        <begin position="314"/>
        <end position="351"/>
    </location>
</feature>
<dbReference type="OrthoDB" id="366450at2759"/>
<evidence type="ECO:0000313" key="2">
    <source>
        <dbReference type="EMBL" id="GFE54044.1"/>
    </source>
</evidence>
<sequence length="677" mass="75816">MDSEEREEQVVVTRLDDIGSLSQISSISVLTPVGSRQLDTTTLRGNNNMLPLESMVSNQRSERSHYRIGIVNPDNQPIGQSGYKQRSGSYRAKHKHVWEDDADAINPMNIPISGSGAGKEQNGEQIINNTVDLVNMIQHSKLNGVNVFEEDINDRSRFIDVHNIHHANKLYLSNPNISNMNGVPPPEPVIILEPFGTEEGNKASLECESIILQQIALNDEGGYDISTHIRDVDHTTVMIHCDQSHNGSLTMELVCDSTRSNQGNGNKEFGFHSGVESINEREYITKHNPHPTDTKADKTLQSCFENDPGLIGTEQGGCNGRNNISSVQSEHKSHNATPLQENNGANSGNGSVDSWLDKQRNIFMCEEKHPNSDSSPCGCHWSMSNGNMTSMDNTSRSDGYVNHVNLNNDKASCRRVNGTGDQYDSTSNGMDRLEIDGRMYGVQMPNTTKGGYQLQRHMSDCHDSSNNSQDGKEHLLFRKCSSMDVTPQSRSEYTEQPYEQKSGSGIFGFINNFKQQKQIDFDLPPLPMYDIVEGVTPGKYETEERHNDKAADSSEITCENLMSNQVPRERILFYGFYGNRCKNYDMKRPLEFRHTSRCTVTPQELGFDSAESFNRSLNAKSEIIVRPPVTLGGPVFFRANVAKSVLCSQRFITNTVFQINWYENSLLRKRRASCLGC</sequence>
<dbReference type="Proteomes" id="UP001057455">
    <property type="component" value="Unassembled WGS sequence"/>
</dbReference>
<evidence type="ECO:0000313" key="3">
    <source>
        <dbReference type="Proteomes" id="UP001057455"/>
    </source>
</evidence>
<gene>
    <name evidence="2" type="ORF">BaOVIS_014480</name>
</gene>
<feature type="compositionally biased region" description="Polar residues" evidence="1">
    <location>
        <begin position="335"/>
        <end position="351"/>
    </location>
</feature>
<reference evidence="2" key="1">
    <citation type="submission" date="2019-12" db="EMBL/GenBank/DDBJ databases">
        <title>Genome sequence of Babesia ovis.</title>
        <authorList>
            <person name="Yamagishi J."/>
            <person name="Sevinc F."/>
            <person name="Xuan X."/>
        </authorList>
    </citation>
    <scope>NUCLEOTIDE SEQUENCE</scope>
    <source>
        <strain evidence="2">Selcuk</strain>
    </source>
</reference>
<evidence type="ECO:0000256" key="1">
    <source>
        <dbReference type="SAM" id="MobiDB-lite"/>
    </source>
</evidence>
<dbReference type="AlphaFoldDB" id="A0A9W5WUN2"/>
<proteinExistence type="predicted"/>
<protein>
    <submittedName>
        <fullName evidence="2">Uncharacterized protein</fullName>
    </submittedName>
</protein>
<keyword evidence="3" id="KW-1185">Reference proteome</keyword>
<organism evidence="2 3">
    <name type="scientific">Babesia ovis</name>
    <dbReference type="NCBI Taxonomy" id="5869"/>
    <lineage>
        <taxon>Eukaryota</taxon>
        <taxon>Sar</taxon>
        <taxon>Alveolata</taxon>
        <taxon>Apicomplexa</taxon>
        <taxon>Aconoidasida</taxon>
        <taxon>Piroplasmida</taxon>
        <taxon>Babesiidae</taxon>
        <taxon>Babesia</taxon>
    </lineage>
</organism>